<organism evidence="1 2">
    <name type="scientific">Pseudoalteromonas phenolica</name>
    <dbReference type="NCBI Taxonomy" id="161398"/>
    <lineage>
        <taxon>Bacteria</taxon>
        <taxon>Pseudomonadati</taxon>
        <taxon>Pseudomonadota</taxon>
        <taxon>Gammaproteobacteria</taxon>
        <taxon>Alteromonadales</taxon>
        <taxon>Pseudoalteromonadaceae</taxon>
        <taxon>Pseudoalteromonas</taxon>
    </lineage>
</organism>
<dbReference type="STRING" id="161398.PP2015_3860"/>
<proteinExistence type="predicted"/>
<dbReference type="PATRIC" id="fig|161398.10.peg.3948"/>
<dbReference type="KEGG" id="pphe:PP2015_3860"/>
<dbReference type="Proteomes" id="UP000061457">
    <property type="component" value="Chromosome II"/>
</dbReference>
<evidence type="ECO:0000313" key="1">
    <source>
        <dbReference type="EMBL" id="ALO44329.1"/>
    </source>
</evidence>
<keyword evidence="2" id="KW-1185">Reference proteome</keyword>
<name>A0A0S2K7X8_9GAMM</name>
<gene>
    <name evidence="1" type="ORF">PP2015_3860</name>
</gene>
<dbReference type="EMBL" id="CP013188">
    <property type="protein sequence ID" value="ALO44329.1"/>
    <property type="molecule type" value="Genomic_DNA"/>
</dbReference>
<evidence type="ECO:0000313" key="2">
    <source>
        <dbReference type="Proteomes" id="UP000061457"/>
    </source>
</evidence>
<reference evidence="1 2" key="1">
    <citation type="submission" date="2015-11" db="EMBL/GenBank/DDBJ databases">
        <authorList>
            <person name="Zhang Y."/>
            <person name="Guo Z."/>
        </authorList>
    </citation>
    <scope>NUCLEOTIDE SEQUENCE [LARGE SCALE GENOMIC DNA]</scope>
    <source>
        <strain evidence="1 2">KCTC 12086</strain>
    </source>
</reference>
<sequence>MLTSNVSASSSERFHFKECRYSIALSNDWRFSKKPSSKNNCELEVVNSNINASISISIGYKEYLILLSEQGFDYFNNEWVTVGRQGSKERAEKVTLKHWHGFKGIVASGCHNAKGYIGICSREILVLRESDIVDGNSLIVSSSFENSVDLTKVYNSIQPEY</sequence>
<accession>A0A0S2K7X8</accession>
<dbReference type="AlphaFoldDB" id="A0A0S2K7X8"/>
<protein>
    <submittedName>
        <fullName evidence="1">Uncharacterized protein</fullName>
    </submittedName>
</protein>